<gene>
    <name evidence="2" type="ORF">BDZ31_004823</name>
</gene>
<proteinExistence type="predicted"/>
<name>A0A840IJK0_9ACTN</name>
<feature type="compositionally biased region" description="Basic and acidic residues" evidence="1">
    <location>
        <begin position="1"/>
        <end position="24"/>
    </location>
</feature>
<feature type="compositionally biased region" description="Gly residues" evidence="1">
    <location>
        <begin position="25"/>
        <end position="42"/>
    </location>
</feature>
<reference evidence="2 3" key="1">
    <citation type="submission" date="2020-08" db="EMBL/GenBank/DDBJ databases">
        <title>Genomic Encyclopedia of Archaeal and Bacterial Type Strains, Phase II (KMG-II): from individual species to whole genera.</title>
        <authorList>
            <person name="Goeker M."/>
        </authorList>
    </citation>
    <scope>NUCLEOTIDE SEQUENCE [LARGE SCALE GENOMIC DNA]</scope>
    <source>
        <strain evidence="2 3">DSM 23288</strain>
    </source>
</reference>
<dbReference type="EMBL" id="JACHNU010000012">
    <property type="protein sequence ID" value="MBB4665202.1"/>
    <property type="molecule type" value="Genomic_DNA"/>
</dbReference>
<comment type="caution">
    <text evidence="2">The sequence shown here is derived from an EMBL/GenBank/DDBJ whole genome shotgun (WGS) entry which is preliminary data.</text>
</comment>
<evidence type="ECO:0000313" key="2">
    <source>
        <dbReference type="EMBL" id="MBB4665202.1"/>
    </source>
</evidence>
<protein>
    <submittedName>
        <fullName evidence="2">Uncharacterized protein</fullName>
    </submittedName>
</protein>
<keyword evidence="3" id="KW-1185">Reference proteome</keyword>
<evidence type="ECO:0000313" key="3">
    <source>
        <dbReference type="Proteomes" id="UP000585272"/>
    </source>
</evidence>
<sequence>MERAQRERFEQAVERKREEAERRAQGGGPRGEPGAEGAGKPGGQEEQLHAPERPQDIPDPRKKSSGHGQKTADKWNQ</sequence>
<dbReference type="RefSeq" id="WP_183345928.1">
    <property type="nucleotide sequence ID" value="NZ_JACHNU010000012.1"/>
</dbReference>
<feature type="region of interest" description="Disordered" evidence="1">
    <location>
        <begin position="1"/>
        <end position="77"/>
    </location>
</feature>
<organism evidence="2 3">
    <name type="scientific">Conexibacter arvalis</name>
    <dbReference type="NCBI Taxonomy" id="912552"/>
    <lineage>
        <taxon>Bacteria</taxon>
        <taxon>Bacillati</taxon>
        <taxon>Actinomycetota</taxon>
        <taxon>Thermoleophilia</taxon>
        <taxon>Solirubrobacterales</taxon>
        <taxon>Conexibacteraceae</taxon>
        <taxon>Conexibacter</taxon>
    </lineage>
</organism>
<dbReference type="AlphaFoldDB" id="A0A840IJK0"/>
<dbReference type="Proteomes" id="UP000585272">
    <property type="component" value="Unassembled WGS sequence"/>
</dbReference>
<feature type="compositionally biased region" description="Basic and acidic residues" evidence="1">
    <location>
        <begin position="46"/>
        <end position="62"/>
    </location>
</feature>
<evidence type="ECO:0000256" key="1">
    <source>
        <dbReference type="SAM" id="MobiDB-lite"/>
    </source>
</evidence>
<accession>A0A840IJK0</accession>